<evidence type="ECO:0000313" key="1">
    <source>
        <dbReference type="EMBL" id="VEL24208.1"/>
    </source>
</evidence>
<dbReference type="AlphaFoldDB" id="A0A448WZP1"/>
<sequence length="41" mass="4215">MIKVGACPVHFKRRDFGATTVFPGSPCAFSAPPTSSACASN</sequence>
<proteinExistence type="predicted"/>
<evidence type="ECO:0000313" key="2">
    <source>
        <dbReference type="Proteomes" id="UP000784294"/>
    </source>
</evidence>
<comment type="caution">
    <text evidence="1">The sequence shown here is derived from an EMBL/GenBank/DDBJ whole genome shotgun (WGS) entry which is preliminary data.</text>
</comment>
<dbReference type="Proteomes" id="UP000784294">
    <property type="component" value="Unassembled WGS sequence"/>
</dbReference>
<name>A0A448WZP1_9PLAT</name>
<keyword evidence="2" id="KW-1185">Reference proteome</keyword>
<organism evidence="1 2">
    <name type="scientific">Protopolystoma xenopodis</name>
    <dbReference type="NCBI Taxonomy" id="117903"/>
    <lineage>
        <taxon>Eukaryota</taxon>
        <taxon>Metazoa</taxon>
        <taxon>Spiralia</taxon>
        <taxon>Lophotrochozoa</taxon>
        <taxon>Platyhelminthes</taxon>
        <taxon>Monogenea</taxon>
        <taxon>Polyopisthocotylea</taxon>
        <taxon>Polystomatidea</taxon>
        <taxon>Polystomatidae</taxon>
        <taxon>Protopolystoma</taxon>
    </lineage>
</organism>
<gene>
    <name evidence="1" type="ORF">PXEA_LOCUS17648</name>
</gene>
<protein>
    <submittedName>
        <fullName evidence="1">Uncharacterized protein</fullName>
    </submittedName>
</protein>
<dbReference type="EMBL" id="CAAALY010066503">
    <property type="protein sequence ID" value="VEL24208.1"/>
    <property type="molecule type" value="Genomic_DNA"/>
</dbReference>
<accession>A0A448WZP1</accession>
<reference evidence="1" key="1">
    <citation type="submission" date="2018-11" db="EMBL/GenBank/DDBJ databases">
        <authorList>
            <consortium name="Pathogen Informatics"/>
        </authorList>
    </citation>
    <scope>NUCLEOTIDE SEQUENCE</scope>
</reference>